<dbReference type="SMART" id="SM00014">
    <property type="entry name" value="acidPPc"/>
    <property type="match status" value="1"/>
</dbReference>
<feature type="transmembrane region" description="Helical" evidence="1">
    <location>
        <begin position="189"/>
        <end position="211"/>
    </location>
</feature>
<feature type="transmembrane region" description="Helical" evidence="1">
    <location>
        <begin position="122"/>
        <end position="142"/>
    </location>
</feature>
<accession>A0ABP7F9Y3</accession>
<feature type="domain" description="Phosphatidic acid phosphatase type 2/haloperoxidase" evidence="2">
    <location>
        <begin position="151"/>
        <end position="265"/>
    </location>
</feature>
<evidence type="ECO:0000256" key="1">
    <source>
        <dbReference type="SAM" id="Phobius"/>
    </source>
</evidence>
<proteinExistence type="predicted"/>
<keyword evidence="1" id="KW-0472">Membrane</keyword>
<protein>
    <recommendedName>
        <fullName evidence="2">Phosphatidic acid phosphatase type 2/haloperoxidase domain-containing protein</fullName>
    </recommendedName>
</protein>
<evidence type="ECO:0000313" key="4">
    <source>
        <dbReference type="Proteomes" id="UP001500908"/>
    </source>
</evidence>
<feature type="transmembrane region" description="Helical" evidence="1">
    <location>
        <begin position="149"/>
        <end position="169"/>
    </location>
</feature>
<dbReference type="Pfam" id="PF01569">
    <property type="entry name" value="PAP2"/>
    <property type="match status" value="1"/>
</dbReference>
<keyword evidence="1" id="KW-0812">Transmembrane</keyword>
<evidence type="ECO:0000313" key="3">
    <source>
        <dbReference type="EMBL" id="GAA3734496.1"/>
    </source>
</evidence>
<evidence type="ECO:0000259" key="2">
    <source>
        <dbReference type="SMART" id="SM00014"/>
    </source>
</evidence>
<keyword evidence="1" id="KW-1133">Transmembrane helix</keyword>
<dbReference type="InterPro" id="IPR036938">
    <property type="entry name" value="PAP2/HPO_sf"/>
</dbReference>
<dbReference type="Proteomes" id="UP001500908">
    <property type="component" value="Unassembled WGS sequence"/>
</dbReference>
<keyword evidence="4" id="KW-1185">Reference proteome</keyword>
<organism evidence="3 4">
    <name type="scientific">Salinactinospora qingdaonensis</name>
    <dbReference type="NCBI Taxonomy" id="702744"/>
    <lineage>
        <taxon>Bacteria</taxon>
        <taxon>Bacillati</taxon>
        <taxon>Actinomycetota</taxon>
        <taxon>Actinomycetes</taxon>
        <taxon>Streptosporangiales</taxon>
        <taxon>Nocardiopsidaceae</taxon>
        <taxon>Salinactinospora</taxon>
    </lineage>
</organism>
<gene>
    <name evidence="3" type="ORF">GCM10022402_13500</name>
</gene>
<dbReference type="Gene3D" id="1.20.144.10">
    <property type="entry name" value="Phosphatidic acid phosphatase type 2/haloperoxidase"/>
    <property type="match status" value="1"/>
</dbReference>
<dbReference type="InterPro" id="IPR000326">
    <property type="entry name" value="PAP2/HPO"/>
</dbReference>
<comment type="caution">
    <text evidence="3">The sequence shown here is derived from an EMBL/GenBank/DDBJ whole genome shotgun (WGS) entry which is preliminary data.</text>
</comment>
<name>A0ABP7F9Y3_9ACTN</name>
<dbReference type="SUPFAM" id="SSF48317">
    <property type="entry name" value="Acid phosphatase/Vanadium-dependent haloperoxidase"/>
    <property type="match status" value="1"/>
</dbReference>
<feature type="transmembrane region" description="Helical" evidence="1">
    <location>
        <begin position="223"/>
        <end position="244"/>
    </location>
</feature>
<reference evidence="4" key="1">
    <citation type="journal article" date="2019" name="Int. J. Syst. Evol. Microbiol.">
        <title>The Global Catalogue of Microorganisms (GCM) 10K type strain sequencing project: providing services to taxonomists for standard genome sequencing and annotation.</title>
        <authorList>
            <consortium name="The Broad Institute Genomics Platform"/>
            <consortium name="The Broad Institute Genome Sequencing Center for Infectious Disease"/>
            <person name="Wu L."/>
            <person name="Ma J."/>
        </authorList>
    </citation>
    <scope>NUCLEOTIDE SEQUENCE [LARGE SCALE GENOMIC DNA]</scope>
    <source>
        <strain evidence="4">JCM 17137</strain>
    </source>
</reference>
<sequence length="296" mass="32998">MRIRPELPERAGAPFRSTHKLYALADRVQEWLHAVVYEAALRLELAPYRRSSSAPPVTWPSMREIAWGMASDRVAILLAAALAAMTMLSAGPLQPIDEFANTLPRPFEDELRTFLILWPDTVASRFVALPVLGVVAFHLAYWHYTWRPIVLGICGVTGMIGLVATMKLVLARSHPRTGDPSFLSHGSGISFPSGHGANAILIYGLVLFLIYRYAAARPHIIRNLGYCVVALAALQTVVSIYLHFHWLTDLLTGMVAGGFALRLTIRLDELIPQGRTAHWWPFNRHPETHAPIFTPR</sequence>
<dbReference type="EMBL" id="BAABDD010000004">
    <property type="protein sequence ID" value="GAA3734496.1"/>
    <property type="molecule type" value="Genomic_DNA"/>
</dbReference>
<feature type="transmembrane region" description="Helical" evidence="1">
    <location>
        <begin position="74"/>
        <end position="93"/>
    </location>
</feature>